<feature type="compositionally biased region" description="Pro residues" evidence="1">
    <location>
        <begin position="150"/>
        <end position="169"/>
    </location>
</feature>
<protein>
    <submittedName>
        <fullName evidence="2">Uncharacterized protein</fullName>
    </submittedName>
</protein>
<evidence type="ECO:0000256" key="1">
    <source>
        <dbReference type="SAM" id="MobiDB-lite"/>
    </source>
</evidence>
<keyword evidence="3" id="KW-1185">Reference proteome</keyword>
<feature type="region of interest" description="Disordered" evidence="1">
    <location>
        <begin position="129"/>
        <end position="175"/>
    </location>
</feature>
<feature type="region of interest" description="Disordered" evidence="1">
    <location>
        <begin position="1177"/>
        <end position="1223"/>
    </location>
</feature>
<proteinExistence type="predicted"/>
<accession>A0ABY7FM19</accession>
<sequence>MWTHSRGVCAWLVFVTVVCLGKGTNGWASFKHLSREKRAFLETIAVKQGLHVASHIKEMRTLSRVKRQSDSCSSGGRGGGGGGGNMAGGSSFGGSRAGGGGIRSGGGGGGDITVFDTVVVTARRPPSPPLFSDFRFPISPGGGSGGRAPAPLPPPPTTTPTPTPATPVPEPKEDKDAKKMTYAQFMYQLEKLEALLPDLPPDQMAHKLRMLVVRYDSSLWKMMLNVNNPIPLAGRDVEGFTMTPAQKGTFDQLREMMDHRFKGGAELGVIKVNGETVALGHVITGATAGYDNQKFMGMDNLFATTLSGDLGQSGLRNSRDPTSPLIGPAGTWKNGKYELSGKGGMATRAEILGDIDGFNIGKRIMADSTKPLSQHIREYYSGESRRRFDIFTGHTTKANLKAEVYKFANLYDYKEAGMLASALRNSSPELAVRRANEIESVATSAVNSFCTAFSSKLGSWSAEVGAEWRANDTVVVTAPRLPPRPPLEFGLPSRWEDPFPFPFGGGDFVGGARIPPPPPGPVPPEPREDKYAKKMTYQQFIYQLEKLEALLPDLPPDQMAHKLRMLVGRYNSFLWKMMLNVNTPIPFAGRDVEGFTMTPAQKGTFDQLRKMMDHRFKGGAELGVIKVNGETVALDPTSPLIGPGGTWNNGKYELSGKGGMATRAEILGDIDGFNIGKRIMADSTKPLSQHLREYYTGESSRRFDIFTGHTTKANLKAEVYKFANLYDYKKAGLLASALRNSSPELAVRRANEIERVATAAVDAFCTAFSSELGNRTAPKDMWTRSRGVRAWLVFVTVVCLGKGANGWASFKHLSREKRALLETIAVKQGLHVASHIKEMRTLSRSKRQSDSCSSGGGGDSSVLLDTVVITAPRRPPSPSLDFGIPSRWEDPFPFPFSGGGFVGGAPAKPTPPPTPASPEPKEDKDAKKMTYQQFIYQLEKLEALLPDLPPDQMAHKLRMLVGRYDSSLWNMMLNVNSPIPLAGRDVEGFTMTPAQKGTFDQLREMMDHKFKGGAELGVIKVNGETVALDPTSPVIGPAGTWKNGKYGLPGKGSMATRAEILGDIDGFNIGKRIMADSTKPLSQHFREYYSGESSRRFDTFTGHTTKANLKAEVYKFAYLYDYKEAGLLASALRNSSPELAVRRANEIDSVAIAAIKSDIDVTCTQPPRLFQRTSRFSCSEMPQKTKSNSSPKHVVPAPGREYDFRRTPEPGRGPSRKQKNTLVRPCVPPDTLHLESLCIDDSPTTFRVKRERLDVSNCPTPMQPETDLIIMDREPQLTARSAWDNNNDGHLTKKTAKAGVCELEDIEDDKASDIYTTEGIGANIVSKPFKQRAGRTVKLGQSQNNYDVIKSDVDGELGYMAGQAPDMPLNLTEDVLQYYYQQPVNKDRRIARWLVDIKGKSQNQLPAHLPDISASNRNVTLTLDEV</sequence>
<dbReference type="Proteomes" id="UP001164746">
    <property type="component" value="Chromosome 12"/>
</dbReference>
<organism evidence="2 3">
    <name type="scientific">Mya arenaria</name>
    <name type="common">Soft-shell clam</name>
    <dbReference type="NCBI Taxonomy" id="6604"/>
    <lineage>
        <taxon>Eukaryota</taxon>
        <taxon>Metazoa</taxon>
        <taxon>Spiralia</taxon>
        <taxon>Lophotrochozoa</taxon>
        <taxon>Mollusca</taxon>
        <taxon>Bivalvia</taxon>
        <taxon>Autobranchia</taxon>
        <taxon>Heteroconchia</taxon>
        <taxon>Euheterodonta</taxon>
        <taxon>Imparidentia</taxon>
        <taxon>Neoheterodontei</taxon>
        <taxon>Myida</taxon>
        <taxon>Myoidea</taxon>
        <taxon>Myidae</taxon>
        <taxon>Mya</taxon>
    </lineage>
</organism>
<feature type="region of interest" description="Disordered" evidence="1">
    <location>
        <begin position="63"/>
        <end position="108"/>
    </location>
</feature>
<reference evidence="2" key="1">
    <citation type="submission" date="2022-11" db="EMBL/GenBank/DDBJ databases">
        <title>Centuries of genome instability and evolution in soft-shell clam transmissible cancer (bioRxiv).</title>
        <authorList>
            <person name="Hart S.F.M."/>
            <person name="Yonemitsu M.A."/>
            <person name="Giersch R.M."/>
            <person name="Beal B.F."/>
            <person name="Arriagada G."/>
            <person name="Davis B.W."/>
            <person name="Ostrander E.A."/>
            <person name="Goff S.P."/>
            <person name="Metzger M.J."/>
        </authorList>
    </citation>
    <scope>NUCLEOTIDE SEQUENCE</scope>
    <source>
        <strain evidence="2">MELC-2E11</strain>
        <tissue evidence="2">Siphon/mantle</tissue>
    </source>
</reference>
<gene>
    <name evidence="2" type="ORF">MAR_016581</name>
</gene>
<evidence type="ECO:0000313" key="2">
    <source>
        <dbReference type="EMBL" id="WAR22607.1"/>
    </source>
</evidence>
<feature type="compositionally biased region" description="Basic and acidic residues" evidence="1">
    <location>
        <begin position="1200"/>
        <end position="1209"/>
    </location>
</feature>
<name>A0ABY7FM19_MYAAR</name>
<dbReference type="EMBL" id="CP111023">
    <property type="protein sequence ID" value="WAR22607.1"/>
    <property type="molecule type" value="Genomic_DNA"/>
</dbReference>
<feature type="compositionally biased region" description="Polar residues" evidence="1">
    <location>
        <begin position="1177"/>
        <end position="1191"/>
    </location>
</feature>
<evidence type="ECO:0000313" key="3">
    <source>
        <dbReference type="Proteomes" id="UP001164746"/>
    </source>
</evidence>
<feature type="compositionally biased region" description="Pro residues" evidence="1">
    <location>
        <begin position="908"/>
        <end position="918"/>
    </location>
</feature>
<feature type="compositionally biased region" description="Gly residues" evidence="1">
    <location>
        <begin position="75"/>
        <end position="108"/>
    </location>
</feature>
<feature type="region of interest" description="Disordered" evidence="1">
    <location>
        <begin position="901"/>
        <end position="925"/>
    </location>
</feature>